<comment type="function">
    <text evidence="1 10">Catalyzes the reversible adenylation of nicotinate mononucleotide (NaMN) to nicotinic acid adenine dinucleotide (NaAD).</text>
</comment>
<evidence type="ECO:0000256" key="8">
    <source>
        <dbReference type="ARBA" id="ARBA00023027"/>
    </source>
</evidence>
<dbReference type="GO" id="GO:0004515">
    <property type="term" value="F:nicotinate-nucleotide adenylyltransferase activity"/>
    <property type="evidence" value="ECO:0007669"/>
    <property type="project" value="UniProtKB-UniRule"/>
</dbReference>
<sequence length="201" mass="22333">MHIDKNLTRIGIFGGTFDPIHVGHLVAAVNAKAQARLDKVLMVVANVPWQKEGTRALTEATTRYEIVKAAIAGVEGLEASDMEIRRGGQSYTIDTVREVARQYPNSELFLVVGADAAGGLDTWERSETLSEMVSLIIVNRPGTRIDASIKRYWRTDFVEIPALDVSSTDIRARVRDGRPLDFLLSRETIDYIARSGIYRNS</sequence>
<evidence type="ECO:0000256" key="3">
    <source>
        <dbReference type="ARBA" id="ARBA00022642"/>
    </source>
</evidence>
<dbReference type="NCBIfam" id="TIGR00482">
    <property type="entry name" value="nicotinate (nicotinamide) nucleotide adenylyltransferase"/>
    <property type="match status" value="1"/>
</dbReference>
<protein>
    <recommendedName>
        <fullName evidence="10">Probable nicotinate-nucleotide adenylyltransferase</fullName>
        <ecNumber evidence="10">2.7.7.18</ecNumber>
    </recommendedName>
    <alternativeName>
        <fullName evidence="10">Deamido-NAD(+) diphosphorylase</fullName>
    </alternativeName>
    <alternativeName>
        <fullName evidence="10">Deamido-NAD(+) pyrophosphorylase</fullName>
    </alternativeName>
    <alternativeName>
        <fullName evidence="10">Nicotinate mononucleotide adenylyltransferase</fullName>
        <shortName evidence="10">NaMN adenylyltransferase</shortName>
    </alternativeName>
</protein>
<evidence type="ECO:0000256" key="2">
    <source>
        <dbReference type="ARBA" id="ARBA00005019"/>
    </source>
</evidence>
<keyword evidence="5 10" id="KW-0548">Nucleotidyltransferase</keyword>
<evidence type="ECO:0000259" key="11">
    <source>
        <dbReference type="Pfam" id="PF01467"/>
    </source>
</evidence>
<organism evidence="12 13">
    <name type="scientific">Acidithrix ferrooxidans</name>
    <dbReference type="NCBI Taxonomy" id="1280514"/>
    <lineage>
        <taxon>Bacteria</taxon>
        <taxon>Bacillati</taxon>
        <taxon>Actinomycetota</taxon>
        <taxon>Acidimicrobiia</taxon>
        <taxon>Acidimicrobiales</taxon>
        <taxon>Acidimicrobiaceae</taxon>
        <taxon>Acidithrix</taxon>
    </lineage>
</organism>
<accession>A0A0D8HLZ3</accession>
<comment type="catalytic activity">
    <reaction evidence="9 10">
        <text>nicotinate beta-D-ribonucleotide + ATP + H(+) = deamido-NAD(+) + diphosphate</text>
        <dbReference type="Rhea" id="RHEA:22860"/>
        <dbReference type="ChEBI" id="CHEBI:15378"/>
        <dbReference type="ChEBI" id="CHEBI:30616"/>
        <dbReference type="ChEBI" id="CHEBI:33019"/>
        <dbReference type="ChEBI" id="CHEBI:57502"/>
        <dbReference type="ChEBI" id="CHEBI:58437"/>
        <dbReference type="EC" id="2.7.7.18"/>
    </reaction>
</comment>
<keyword evidence="8 10" id="KW-0520">NAD</keyword>
<dbReference type="EC" id="2.7.7.18" evidence="10"/>
<dbReference type="UniPathway" id="UPA00253">
    <property type="reaction ID" value="UER00332"/>
</dbReference>
<evidence type="ECO:0000256" key="7">
    <source>
        <dbReference type="ARBA" id="ARBA00022840"/>
    </source>
</evidence>
<dbReference type="EMBL" id="JXYS01000004">
    <property type="protein sequence ID" value="KJF18849.1"/>
    <property type="molecule type" value="Genomic_DNA"/>
</dbReference>
<feature type="domain" description="Cytidyltransferase-like" evidence="11">
    <location>
        <begin position="12"/>
        <end position="173"/>
    </location>
</feature>
<dbReference type="OrthoDB" id="5295945at2"/>
<gene>
    <name evidence="10 12" type="primary">nadD</name>
    <name evidence="12" type="ORF">AXFE_02540</name>
</gene>
<dbReference type="Pfam" id="PF01467">
    <property type="entry name" value="CTP_transf_like"/>
    <property type="match status" value="1"/>
</dbReference>
<evidence type="ECO:0000256" key="4">
    <source>
        <dbReference type="ARBA" id="ARBA00022679"/>
    </source>
</evidence>
<dbReference type="GO" id="GO:0009435">
    <property type="term" value="P:NAD+ biosynthetic process"/>
    <property type="evidence" value="ECO:0007669"/>
    <property type="project" value="UniProtKB-UniRule"/>
</dbReference>
<dbReference type="GO" id="GO:0005524">
    <property type="term" value="F:ATP binding"/>
    <property type="evidence" value="ECO:0007669"/>
    <property type="project" value="UniProtKB-KW"/>
</dbReference>
<evidence type="ECO:0000256" key="9">
    <source>
        <dbReference type="ARBA" id="ARBA00048721"/>
    </source>
</evidence>
<keyword evidence="6 10" id="KW-0547">Nucleotide-binding</keyword>
<dbReference type="InterPro" id="IPR004821">
    <property type="entry name" value="Cyt_trans-like"/>
</dbReference>
<dbReference type="NCBIfam" id="NF000840">
    <property type="entry name" value="PRK00071.1-3"/>
    <property type="match status" value="1"/>
</dbReference>
<keyword evidence="7 10" id="KW-0067">ATP-binding</keyword>
<dbReference type="PANTHER" id="PTHR39321">
    <property type="entry name" value="NICOTINATE-NUCLEOTIDE ADENYLYLTRANSFERASE-RELATED"/>
    <property type="match status" value="1"/>
</dbReference>
<evidence type="ECO:0000313" key="12">
    <source>
        <dbReference type="EMBL" id="KJF18849.1"/>
    </source>
</evidence>
<evidence type="ECO:0000256" key="10">
    <source>
        <dbReference type="HAMAP-Rule" id="MF_00244"/>
    </source>
</evidence>
<dbReference type="STRING" id="1280514.AXFE_02540"/>
<dbReference type="Gene3D" id="3.40.50.620">
    <property type="entry name" value="HUPs"/>
    <property type="match status" value="1"/>
</dbReference>
<dbReference type="HAMAP" id="MF_00244">
    <property type="entry name" value="NaMN_adenylyltr"/>
    <property type="match status" value="1"/>
</dbReference>
<dbReference type="PANTHER" id="PTHR39321:SF3">
    <property type="entry name" value="PHOSPHOPANTETHEINE ADENYLYLTRANSFERASE"/>
    <property type="match status" value="1"/>
</dbReference>
<dbReference type="PATRIC" id="fig|1280514.3.peg.352"/>
<keyword evidence="4 10" id="KW-0808">Transferase</keyword>
<comment type="similarity">
    <text evidence="10">Belongs to the NadD family.</text>
</comment>
<keyword evidence="3 10" id="KW-0662">Pyridine nucleotide biosynthesis</keyword>
<keyword evidence="13" id="KW-1185">Reference proteome</keyword>
<dbReference type="InterPro" id="IPR005248">
    <property type="entry name" value="NadD/NMNAT"/>
</dbReference>
<dbReference type="AlphaFoldDB" id="A0A0D8HLZ3"/>
<comment type="pathway">
    <text evidence="2 10">Cofactor biosynthesis; NAD(+) biosynthesis; deamido-NAD(+) from nicotinate D-ribonucleotide: step 1/1.</text>
</comment>
<reference evidence="12 13" key="1">
    <citation type="submission" date="2015-01" db="EMBL/GenBank/DDBJ databases">
        <title>Draft genome of the acidophilic iron oxidizer Acidithrix ferrooxidans strain Py-F3.</title>
        <authorList>
            <person name="Poehlein A."/>
            <person name="Eisen S."/>
            <person name="Schloemann M."/>
            <person name="Johnson B.D."/>
            <person name="Daniel R."/>
            <person name="Muehling M."/>
        </authorList>
    </citation>
    <scope>NUCLEOTIDE SEQUENCE [LARGE SCALE GENOMIC DNA]</scope>
    <source>
        <strain evidence="12 13">Py-F3</strain>
    </source>
</reference>
<dbReference type="CDD" id="cd02165">
    <property type="entry name" value="NMNAT"/>
    <property type="match status" value="1"/>
</dbReference>
<dbReference type="InterPro" id="IPR014729">
    <property type="entry name" value="Rossmann-like_a/b/a_fold"/>
</dbReference>
<evidence type="ECO:0000256" key="6">
    <source>
        <dbReference type="ARBA" id="ARBA00022741"/>
    </source>
</evidence>
<dbReference type="SUPFAM" id="SSF52374">
    <property type="entry name" value="Nucleotidylyl transferase"/>
    <property type="match status" value="1"/>
</dbReference>
<dbReference type="RefSeq" id="WP_160291682.1">
    <property type="nucleotide sequence ID" value="NZ_JXYS01000004.1"/>
</dbReference>
<name>A0A0D8HLZ3_9ACTN</name>
<comment type="caution">
    <text evidence="12">The sequence shown here is derived from an EMBL/GenBank/DDBJ whole genome shotgun (WGS) entry which is preliminary data.</text>
</comment>
<dbReference type="Proteomes" id="UP000032360">
    <property type="component" value="Unassembled WGS sequence"/>
</dbReference>
<proteinExistence type="inferred from homology"/>
<evidence type="ECO:0000313" key="13">
    <source>
        <dbReference type="Proteomes" id="UP000032360"/>
    </source>
</evidence>
<evidence type="ECO:0000256" key="1">
    <source>
        <dbReference type="ARBA" id="ARBA00002324"/>
    </source>
</evidence>
<evidence type="ECO:0000256" key="5">
    <source>
        <dbReference type="ARBA" id="ARBA00022695"/>
    </source>
</evidence>
<dbReference type="NCBIfam" id="TIGR00125">
    <property type="entry name" value="cyt_tran_rel"/>
    <property type="match status" value="1"/>
</dbReference>